<dbReference type="KEGG" id="fer:FNB15_04030"/>
<gene>
    <name evidence="1" type="ORF">FNB15_04030</name>
</gene>
<dbReference type="EMBL" id="CP041636">
    <property type="protein sequence ID" value="QDO96491.1"/>
    <property type="molecule type" value="Genomic_DNA"/>
</dbReference>
<protein>
    <submittedName>
        <fullName evidence="1">Nuclear transport factor 2 family protein</fullName>
    </submittedName>
</protein>
<organism evidence="1 2">
    <name type="scientific">Ferrovibrio terrae</name>
    <dbReference type="NCBI Taxonomy" id="2594003"/>
    <lineage>
        <taxon>Bacteria</taxon>
        <taxon>Pseudomonadati</taxon>
        <taxon>Pseudomonadota</taxon>
        <taxon>Alphaproteobacteria</taxon>
        <taxon>Rhodospirillales</taxon>
        <taxon>Rhodospirillaceae</taxon>
        <taxon>Ferrovibrio</taxon>
    </lineage>
</organism>
<proteinExistence type="predicted"/>
<evidence type="ECO:0000313" key="1">
    <source>
        <dbReference type="EMBL" id="QDO96491.1"/>
    </source>
</evidence>
<dbReference type="Proteomes" id="UP000317496">
    <property type="component" value="Chromosome"/>
</dbReference>
<sequence length="154" mass="18319">MARPPLPPFTPETAAQKARMAEDAWNSRDPARVALAYTEQSQWRNRAEFFAGRDLIEQFLARKWQRELDYRLIKEVWAFTDNRIAVRFAYEWRDDSGQWYRSHGNEQWQFDAEGLMERREASINDVRIAESDRKFTWSLGRRPDEHPGLTELGL</sequence>
<dbReference type="InterPro" id="IPR032710">
    <property type="entry name" value="NTF2-like_dom_sf"/>
</dbReference>
<dbReference type="OrthoDB" id="9787970at2"/>
<dbReference type="AlphaFoldDB" id="A0A516GY83"/>
<dbReference type="PANTHER" id="PTHR31757">
    <property type="entry name" value="SLL0781 PROTEIN"/>
    <property type="match status" value="1"/>
</dbReference>
<name>A0A516GY83_9PROT</name>
<dbReference type="Gene3D" id="3.10.450.50">
    <property type="match status" value="1"/>
</dbReference>
<dbReference type="InterPro" id="IPR009783">
    <property type="entry name" value="DUF1348"/>
</dbReference>
<keyword evidence="2" id="KW-1185">Reference proteome</keyword>
<reference evidence="1 2" key="1">
    <citation type="submission" date="2019-07" db="EMBL/GenBank/DDBJ databases">
        <title>Genome sequencing for Ferrovibrio sp. K5.</title>
        <authorList>
            <person name="Park S.-J."/>
        </authorList>
    </citation>
    <scope>NUCLEOTIDE SEQUENCE [LARGE SCALE GENOMIC DNA]</scope>
    <source>
        <strain evidence="1 2">K5</strain>
    </source>
</reference>
<accession>A0A516GY83</accession>
<dbReference type="SUPFAM" id="SSF54427">
    <property type="entry name" value="NTF2-like"/>
    <property type="match status" value="1"/>
</dbReference>
<dbReference type="PANTHER" id="PTHR31757:SF0">
    <property type="entry name" value="SLL0781 PROTEIN"/>
    <property type="match status" value="1"/>
</dbReference>
<evidence type="ECO:0000313" key="2">
    <source>
        <dbReference type="Proteomes" id="UP000317496"/>
    </source>
</evidence>
<dbReference type="RefSeq" id="WP_144067472.1">
    <property type="nucleotide sequence ID" value="NZ_CP041636.1"/>
</dbReference>
<dbReference type="Pfam" id="PF07080">
    <property type="entry name" value="DUF1348"/>
    <property type="match status" value="1"/>
</dbReference>